<gene>
    <name evidence="1" type="ORF">DM39_6183</name>
</gene>
<name>A0AAN0VRV1_9BURK</name>
<organism evidence="1 2">
    <name type="scientific">Burkholderia cenocepacia</name>
    <dbReference type="NCBI Taxonomy" id="95486"/>
    <lineage>
        <taxon>Bacteria</taxon>
        <taxon>Pseudomonadati</taxon>
        <taxon>Pseudomonadota</taxon>
        <taxon>Betaproteobacteria</taxon>
        <taxon>Burkholderiales</taxon>
        <taxon>Burkholderiaceae</taxon>
        <taxon>Burkholderia</taxon>
        <taxon>Burkholderia cepacia complex</taxon>
    </lineage>
</organism>
<dbReference type="Proteomes" id="UP000029413">
    <property type="component" value="Chromosome 2"/>
</dbReference>
<protein>
    <submittedName>
        <fullName evidence="1">LGFP repeat family protein</fullName>
    </submittedName>
</protein>
<evidence type="ECO:0000313" key="1">
    <source>
        <dbReference type="EMBL" id="AIO37084.1"/>
    </source>
</evidence>
<proteinExistence type="predicted"/>
<keyword evidence="2" id="KW-1185">Reference proteome</keyword>
<dbReference type="KEGG" id="bcen:DM39_6183"/>
<accession>A0AAN0VRV1</accession>
<dbReference type="EMBL" id="CP007784">
    <property type="protein sequence ID" value="AIO37084.1"/>
    <property type="molecule type" value="Genomic_DNA"/>
</dbReference>
<dbReference type="AlphaFoldDB" id="A0AAN0VRV1"/>
<dbReference type="InterPro" id="IPR013207">
    <property type="entry name" value="LGFP"/>
</dbReference>
<reference evidence="1 2" key="1">
    <citation type="submission" date="2014-05" db="EMBL/GenBank/DDBJ databases">
        <authorList>
            <person name="Bishop-Lilly K.A."/>
            <person name="Broomall S.M."/>
            <person name="Chain P.S."/>
            <person name="Chertkov O."/>
            <person name="Coyne S.R."/>
            <person name="Daligault H.E."/>
            <person name="Davenport K.W."/>
            <person name="Erkkila T."/>
            <person name="Frey K.G."/>
            <person name="Gibbons H.S."/>
            <person name="Gu W."/>
            <person name="Jaissle J."/>
            <person name="Johnson S.L."/>
            <person name="Koroleva G.I."/>
            <person name="Ladner J.T."/>
            <person name="Lo C.-C."/>
            <person name="Minogue T.D."/>
            <person name="Munk C."/>
            <person name="Palacios G.F."/>
            <person name="Redden C.L."/>
            <person name="Rosenzweig C.N."/>
            <person name="Scholz M.B."/>
            <person name="Teshima H."/>
            <person name="Xu Y."/>
        </authorList>
    </citation>
    <scope>NUCLEOTIDE SEQUENCE [LARGE SCALE GENOMIC DNA]</scope>
    <source>
        <strain evidence="1 2">DDS 22E-1</strain>
    </source>
</reference>
<sequence>MPLELNQPLQPVNPSGHQIKIPPVVIRPERKWFHDKLRALGGAPGKQVGDIEAVGNGFRLRYDNGAALYADAQGNVTFVYGAIGARYDALGGPTSWLGFPTSDEQDMSEGGRANTFEHGTIYFWPDTGAIECAGVIVHYTGLICFGETDFNGFRGGDYPYGVLGVLDATTQHALRTQIYQDVNSGNHIPDLLEIYRGQPVGLRVSVQLVQHGQAGDNADRIKAEMAKGLAQAAQWVDKEIGSIPLIGPPLAVVFEPCLEALAPIVANGLADLLGLSDVSLGDDEITLTAKQMVVLASRTANSQCGPIGYKVQTKLMSRRGASYKLCFGMVPMAAS</sequence>
<dbReference type="Pfam" id="PF08310">
    <property type="entry name" value="LGFP"/>
    <property type="match status" value="1"/>
</dbReference>
<evidence type="ECO:0000313" key="2">
    <source>
        <dbReference type="Proteomes" id="UP000029413"/>
    </source>
</evidence>